<evidence type="ECO:0000259" key="7">
    <source>
        <dbReference type="PROSITE" id="PS50011"/>
    </source>
</evidence>
<dbReference type="PROSITE" id="PS00108">
    <property type="entry name" value="PROTEIN_KINASE_ST"/>
    <property type="match status" value="1"/>
</dbReference>
<evidence type="ECO:0000256" key="5">
    <source>
        <dbReference type="RuleBase" id="RU000304"/>
    </source>
</evidence>
<dbReference type="EMBL" id="HBHK01008670">
    <property type="protein sequence ID" value="CAD9676308.1"/>
    <property type="molecule type" value="Transcribed_RNA"/>
</dbReference>
<dbReference type="Pfam" id="PF00069">
    <property type="entry name" value="Pkinase"/>
    <property type="match status" value="1"/>
</dbReference>
<dbReference type="SMART" id="SM00220">
    <property type="entry name" value="S_TKc"/>
    <property type="match status" value="1"/>
</dbReference>
<dbReference type="GO" id="GO:0005737">
    <property type="term" value="C:cytoplasm"/>
    <property type="evidence" value="ECO:0007669"/>
    <property type="project" value="TreeGrafter"/>
</dbReference>
<dbReference type="GO" id="GO:0005524">
    <property type="term" value="F:ATP binding"/>
    <property type="evidence" value="ECO:0007669"/>
    <property type="project" value="UniProtKB-UniRule"/>
</dbReference>
<keyword evidence="5" id="KW-0418">Kinase</keyword>
<dbReference type="PANTHER" id="PTHR48012:SF2">
    <property type="entry name" value="STERILE20-LIKE KINASE, ISOFORM B"/>
    <property type="match status" value="1"/>
</dbReference>
<reference evidence="8" key="1">
    <citation type="submission" date="2021-01" db="EMBL/GenBank/DDBJ databases">
        <authorList>
            <person name="Corre E."/>
            <person name="Pelletier E."/>
            <person name="Niang G."/>
            <person name="Scheremetjew M."/>
            <person name="Finn R."/>
            <person name="Kale V."/>
            <person name="Holt S."/>
            <person name="Cochrane G."/>
            <person name="Meng A."/>
            <person name="Brown T."/>
            <person name="Cohen L."/>
        </authorList>
    </citation>
    <scope>NUCLEOTIDE SEQUENCE</scope>
    <source>
        <strain evidence="8">NY070348D</strain>
    </source>
</reference>
<dbReference type="Gene3D" id="1.10.510.10">
    <property type="entry name" value="Transferase(Phosphotransferase) domain 1"/>
    <property type="match status" value="1"/>
</dbReference>
<keyword evidence="6" id="KW-0175">Coiled coil</keyword>
<feature type="domain" description="Protein kinase" evidence="7">
    <location>
        <begin position="16"/>
        <end position="271"/>
    </location>
</feature>
<organism evidence="8">
    <name type="scientific">Mucochytrium quahogii</name>
    <dbReference type="NCBI Taxonomy" id="96639"/>
    <lineage>
        <taxon>Eukaryota</taxon>
        <taxon>Sar</taxon>
        <taxon>Stramenopiles</taxon>
        <taxon>Bigyra</taxon>
        <taxon>Labyrinthulomycetes</taxon>
        <taxon>Thraustochytrida</taxon>
        <taxon>Thraustochytriidae</taxon>
        <taxon>Mucochytrium</taxon>
    </lineage>
</organism>
<feature type="coiled-coil region" evidence="6">
    <location>
        <begin position="423"/>
        <end position="450"/>
    </location>
</feature>
<evidence type="ECO:0000256" key="3">
    <source>
        <dbReference type="ARBA" id="ARBA00022840"/>
    </source>
</evidence>
<dbReference type="InterPro" id="IPR000719">
    <property type="entry name" value="Prot_kinase_dom"/>
</dbReference>
<dbReference type="PANTHER" id="PTHR48012">
    <property type="entry name" value="STERILE20-LIKE KINASE, ISOFORM B-RELATED"/>
    <property type="match status" value="1"/>
</dbReference>
<keyword evidence="5" id="KW-0723">Serine/threonine-protein kinase</keyword>
<accession>A0A7S2RNJ3</accession>
<evidence type="ECO:0000256" key="2">
    <source>
        <dbReference type="ARBA" id="ARBA00022741"/>
    </source>
</evidence>
<keyword evidence="2 4" id="KW-0547">Nucleotide-binding</keyword>
<evidence type="ECO:0000256" key="1">
    <source>
        <dbReference type="ARBA" id="ARBA00012513"/>
    </source>
</evidence>
<gene>
    <name evidence="8" type="ORF">QSP1433_LOCUS5392</name>
</gene>
<name>A0A7S2RNJ3_9STRA</name>
<dbReference type="PROSITE" id="PS50011">
    <property type="entry name" value="PROTEIN_KINASE_DOM"/>
    <property type="match status" value="1"/>
</dbReference>
<dbReference type="InterPro" id="IPR017441">
    <property type="entry name" value="Protein_kinase_ATP_BS"/>
</dbReference>
<dbReference type="GO" id="GO:0004674">
    <property type="term" value="F:protein serine/threonine kinase activity"/>
    <property type="evidence" value="ECO:0007669"/>
    <property type="project" value="UniProtKB-KW"/>
</dbReference>
<evidence type="ECO:0000256" key="6">
    <source>
        <dbReference type="SAM" id="Coils"/>
    </source>
</evidence>
<dbReference type="PROSITE" id="PS00107">
    <property type="entry name" value="PROTEIN_KINASE_ATP"/>
    <property type="match status" value="1"/>
</dbReference>
<proteinExistence type="inferred from homology"/>
<evidence type="ECO:0000256" key="4">
    <source>
        <dbReference type="PROSITE-ProRule" id="PRU10141"/>
    </source>
</evidence>
<feature type="binding site" evidence="4">
    <location>
        <position position="47"/>
    </location>
    <ligand>
        <name>ATP</name>
        <dbReference type="ChEBI" id="CHEBI:30616"/>
    </ligand>
</feature>
<dbReference type="AlphaFoldDB" id="A0A7S2RNJ3"/>
<comment type="similarity">
    <text evidence="5">Belongs to the protein kinase superfamily.</text>
</comment>
<dbReference type="FunFam" id="1.10.510.10:FF:001091">
    <property type="entry name" value="STE family protein kinase"/>
    <property type="match status" value="1"/>
</dbReference>
<keyword evidence="5" id="KW-0808">Transferase</keyword>
<dbReference type="InterPro" id="IPR050629">
    <property type="entry name" value="STE20/SPS1-PAK"/>
</dbReference>
<dbReference type="InterPro" id="IPR011009">
    <property type="entry name" value="Kinase-like_dom_sf"/>
</dbReference>
<keyword evidence="3 4" id="KW-0067">ATP-binding</keyword>
<evidence type="ECO:0000313" key="8">
    <source>
        <dbReference type="EMBL" id="CAD9676308.1"/>
    </source>
</evidence>
<protein>
    <recommendedName>
        <fullName evidence="1">non-specific serine/threonine protein kinase</fullName>
        <ecNumber evidence="1">2.7.11.1</ecNumber>
    </recommendedName>
</protein>
<dbReference type="InterPro" id="IPR008271">
    <property type="entry name" value="Ser/Thr_kinase_AS"/>
</dbReference>
<dbReference type="EC" id="2.7.11.1" evidence="1"/>
<sequence length="463" mass="52425">MAKFIGLTEGDPNDIFELEESLGEGSYGEVFKARYKDKSKGGEVAVKIIPVDEDMNELQKEIEILKHCKDEFVVQYIGSYQEPEPDRIWIVMELCIAGSVNDLIHICQIRFNEEEIRVICASVLLGLHYLHINKMIHRDVKAGNILITDDGHIKLADFGVSAQLTSNQSKRRTVIGTPFWMAPEVISESSYDGKADIWSLGITMIEMAEMEPPYSNIHPMRAIFMIPSRPPPTFEKPENWSPEMNNFLARCLEKNPDDRPTAEQLMNDPFVSDIVEELDSSYKRGYSSLLEELVCSHIGEIDVVRKEEAANKGTKERYSSTRGGGDTAVYVPATKKRTDIPMKTAKYPSKDTINQTLLHNQTLHHSGTLVNGTAVFKSGKTIKKQDPPAYMRYFQSTKSIKHPGTVKFNKDDDWVIPESSSQMIQLTERLQNLDQQYQQDVSELRKAYEKRRVALLATAASTP</sequence>
<dbReference type="SUPFAM" id="SSF56112">
    <property type="entry name" value="Protein kinase-like (PK-like)"/>
    <property type="match status" value="1"/>
</dbReference>